<keyword evidence="8" id="KW-0131">Cell cycle</keyword>
<dbReference type="GO" id="GO:0006310">
    <property type="term" value="P:DNA recombination"/>
    <property type="evidence" value="ECO:0007669"/>
    <property type="project" value="UniProtKB-KW"/>
</dbReference>
<dbReference type="PROSITE" id="PS51898">
    <property type="entry name" value="TYR_RECOMBINASE"/>
    <property type="match status" value="1"/>
</dbReference>
<evidence type="ECO:0000313" key="13">
    <source>
        <dbReference type="Proteomes" id="UP000183047"/>
    </source>
</evidence>
<dbReference type="InterPro" id="IPR011010">
    <property type="entry name" value="DNA_brk_join_enz"/>
</dbReference>
<dbReference type="RefSeq" id="WP_074461206.1">
    <property type="nucleotide sequence ID" value="NZ_FMUR01000004.1"/>
</dbReference>
<dbReference type="PANTHER" id="PTHR30349:SF77">
    <property type="entry name" value="TYROSINE RECOMBINASE XERC"/>
    <property type="match status" value="1"/>
</dbReference>
<dbReference type="InterPro" id="IPR044068">
    <property type="entry name" value="CB"/>
</dbReference>
<keyword evidence="5" id="KW-0229">DNA integration</keyword>
<accession>A0A1G5AWH5</accession>
<dbReference type="InterPro" id="IPR050090">
    <property type="entry name" value="Tyrosine_recombinase_XerCD"/>
</dbReference>
<feature type="domain" description="Tyr recombinase" evidence="10">
    <location>
        <begin position="133"/>
        <end position="332"/>
    </location>
</feature>
<evidence type="ECO:0000313" key="12">
    <source>
        <dbReference type="EMBL" id="SCX82184.1"/>
    </source>
</evidence>
<evidence type="ECO:0000259" key="10">
    <source>
        <dbReference type="PROSITE" id="PS51898"/>
    </source>
</evidence>
<keyword evidence="7" id="KW-0233">DNA recombination</keyword>
<dbReference type="InterPro" id="IPR002104">
    <property type="entry name" value="Integrase_catalytic"/>
</dbReference>
<comment type="subcellular location">
    <subcellularLocation>
        <location evidence="1">Cytoplasm</location>
    </subcellularLocation>
</comment>
<dbReference type="AlphaFoldDB" id="A0A1G5AWH5"/>
<dbReference type="Proteomes" id="UP000183047">
    <property type="component" value="Unassembled WGS sequence"/>
</dbReference>
<evidence type="ECO:0000256" key="4">
    <source>
        <dbReference type="ARBA" id="ARBA00022829"/>
    </source>
</evidence>
<dbReference type="GO" id="GO:0051301">
    <property type="term" value="P:cell division"/>
    <property type="evidence" value="ECO:0007669"/>
    <property type="project" value="UniProtKB-KW"/>
</dbReference>
<name>A0A1G5AWH5_9FIRM</name>
<dbReference type="GO" id="GO:0005737">
    <property type="term" value="C:cytoplasm"/>
    <property type="evidence" value="ECO:0007669"/>
    <property type="project" value="UniProtKB-SubCell"/>
</dbReference>
<evidence type="ECO:0000256" key="2">
    <source>
        <dbReference type="ARBA" id="ARBA00022490"/>
    </source>
</evidence>
<dbReference type="EMBL" id="FMUR01000004">
    <property type="protein sequence ID" value="SCX82184.1"/>
    <property type="molecule type" value="Genomic_DNA"/>
</dbReference>
<keyword evidence="4" id="KW-0159">Chromosome partition</keyword>
<dbReference type="PANTHER" id="PTHR30349">
    <property type="entry name" value="PHAGE INTEGRASE-RELATED"/>
    <property type="match status" value="1"/>
</dbReference>
<evidence type="ECO:0000256" key="5">
    <source>
        <dbReference type="ARBA" id="ARBA00022908"/>
    </source>
</evidence>
<evidence type="ECO:0000256" key="8">
    <source>
        <dbReference type="ARBA" id="ARBA00023306"/>
    </source>
</evidence>
<dbReference type="GO" id="GO:0015074">
    <property type="term" value="P:DNA integration"/>
    <property type="evidence" value="ECO:0007669"/>
    <property type="project" value="UniProtKB-KW"/>
</dbReference>
<dbReference type="GO" id="GO:0003677">
    <property type="term" value="F:DNA binding"/>
    <property type="evidence" value="ECO:0007669"/>
    <property type="project" value="UniProtKB-UniRule"/>
</dbReference>
<keyword evidence="13" id="KW-1185">Reference proteome</keyword>
<dbReference type="Gene3D" id="1.10.150.130">
    <property type="match status" value="1"/>
</dbReference>
<sequence length="338" mass="38750">MPENKTQYSDKINELLNEMPEFVSDFIYNFGRVENYATKLEYCRDIKVYLEYIVSYLPKHCDKNIKELSIDDVANVEILDINRFLTTLSGNHKESTVKRKRASLSSMYGFFVATGKMPRNPIAATKTIKIPSKDVIYLTNQEQRVLLDTVRHGTNLHDSVAKVHYIYADRDSAMFLLLLDTGLRVSEMLDTDIIDYNFEECSVVVTRKGGDTQTIYYSDECRDYLEIYFTSQKAKFGLSSKNLKFPAFTTTTGNRLGVRAVEILVKKYVSVCLPEKTRIISPHKLRSSFAMSFYAASDNDILLLKKKMNHKSIQTTNIYAKASDTAMKESRSLLQGLR</sequence>
<dbReference type="Pfam" id="PF00589">
    <property type="entry name" value="Phage_integrase"/>
    <property type="match status" value="1"/>
</dbReference>
<evidence type="ECO:0000259" key="11">
    <source>
        <dbReference type="PROSITE" id="PS51900"/>
    </source>
</evidence>
<evidence type="ECO:0000256" key="1">
    <source>
        <dbReference type="ARBA" id="ARBA00004496"/>
    </source>
</evidence>
<dbReference type="InterPro" id="IPR010998">
    <property type="entry name" value="Integrase_recombinase_N"/>
</dbReference>
<keyword evidence="3" id="KW-0132">Cell division</keyword>
<evidence type="ECO:0000256" key="3">
    <source>
        <dbReference type="ARBA" id="ARBA00022618"/>
    </source>
</evidence>
<dbReference type="SUPFAM" id="SSF56349">
    <property type="entry name" value="DNA breaking-rejoining enzymes"/>
    <property type="match status" value="1"/>
</dbReference>
<gene>
    <name evidence="12" type="ORF">SAMN02910451_00399</name>
</gene>
<organism evidence="12 13">
    <name type="scientific">Butyrivibrio hungatei</name>
    <dbReference type="NCBI Taxonomy" id="185008"/>
    <lineage>
        <taxon>Bacteria</taxon>
        <taxon>Bacillati</taxon>
        <taxon>Bacillota</taxon>
        <taxon>Clostridia</taxon>
        <taxon>Lachnospirales</taxon>
        <taxon>Lachnospiraceae</taxon>
        <taxon>Butyrivibrio</taxon>
    </lineage>
</organism>
<dbReference type="Gene3D" id="1.10.443.10">
    <property type="entry name" value="Intergrase catalytic core"/>
    <property type="match status" value="1"/>
</dbReference>
<protein>
    <submittedName>
        <fullName evidence="12">Site-specific recombinase XerD</fullName>
    </submittedName>
</protein>
<dbReference type="PROSITE" id="PS51900">
    <property type="entry name" value="CB"/>
    <property type="match status" value="1"/>
</dbReference>
<reference evidence="13" key="1">
    <citation type="submission" date="2016-10" db="EMBL/GenBank/DDBJ databases">
        <authorList>
            <person name="Varghese N."/>
            <person name="Submissions S."/>
        </authorList>
    </citation>
    <scope>NUCLEOTIDE SEQUENCE [LARGE SCALE GENOMIC DNA]</scope>
    <source>
        <strain evidence="13">XBD2006</strain>
    </source>
</reference>
<proteinExistence type="predicted"/>
<evidence type="ECO:0000256" key="9">
    <source>
        <dbReference type="PROSITE-ProRule" id="PRU01248"/>
    </source>
</evidence>
<dbReference type="InterPro" id="IPR013762">
    <property type="entry name" value="Integrase-like_cat_sf"/>
</dbReference>
<evidence type="ECO:0000256" key="7">
    <source>
        <dbReference type="ARBA" id="ARBA00023172"/>
    </source>
</evidence>
<keyword evidence="2" id="KW-0963">Cytoplasm</keyword>
<evidence type="ECO:0000256" key="6">
    <source>
        <dbReference type="ARBA" id="ARBA00023125"/>
    </source>
</evidence>
<keyword evidence="6 9" id="KW-0238">DNA-binding</keyword>
<dbReference type="GO" id="GO:0007059">
    <property type="term" value="P:chromosome segregation"/>
    <property type="evidence" value="ECO:0007669"/>
    <property type="project" value="UniProtKB-KW"/>
</dbReference>
<dbReference type="STRING" id="185008.bhn_I1338"/>
<feature type="domain" description="Core-binding (CB)" evidence="11">
    <location>
        <begin position="17"/>
        <end position="112"/>
    </location>
</feature>